<dbReference type="InterPro" id="IPR046233">
    <property type="entry name" value="DUF6266"/>
</dbReference>
<dbReference type="AlphaFoldDB" id="A0A521FQ51"/>
<dbReference type="OrthoDB" id="665435at2"/>
<reference evidence="1 2" key="1">
    <citation type="submission" date="2017-05" db="EMBL/GenBank/DDBJ databases">
        <authorList>
            <person name="Varghese N."/>
            <person name="Submissions S."/>
        </authorList>
    </citation>
    <scope>NUCLEOTIDE SEQUENCE [LARGE SCALE GENOMIC DNA]</scope>
    <source>
        <strain evidence="1 2">DSM 19036</strain>
    </source>
</reference>
<sequence length="220" mass="24410">MAIQTNGPLGPFSGKLGKVIGYVDKKSGKQRLRSIGKYRDREPSDAELATRVKTTITADFLSFTKGFTDIGFGQYAELQRMTSPWHAASSFTRKAITGKYPDLKIDFAKLLVSTGEMPVVHHPEVVAVEDALMFSLDTSYDESTGTAANDRVMLLAYFPDFLRSVYTISGARRSEGYDLLALPRMTAGKTVETFIAFMSADHKRISNSIYTGQIINLHKY</sequence>
<dbReference type="EMBL" id="FXTN01000016">
    <property type="protein sequence ID" value="SMO98309.1"/>
    <property type="molecule type" value="Genomic_DNA"/>
</dbReference>
<evidence type="ECO:0000313" key="1">
    <source>
        <dbReference type="EMBL" id="SMO98309.1"/>
    </source>
</evidence>
<proteinExistence type="predicted"/>
<dbReference type="RefSeq" id="WP_142530988.1">
    <property type="nucleotide sequence ID" value="NZ_CBCSJO010000015.1"/>
</dbReference>
<gene>
    <name evidence="1" type="ORF">SAMN06265348_11652</name>
</gene>
<evidence type="ECO:0000313" key="2">
    <source>
        <dbReference type="Proteomes" id="UP000320300"/>
    </source>
</evidence>
<dbReference type="Proteomes" id="UP000320300">
    <property type="component" value="Unassembled WGS sequence"/>
</dbReference>
<keyword evidence="2" id="KW-1185">Reference proteome</keyword>
<accession>A0A521FQ51</accession>
<protein>
    <submittedName>
        <fullName evidence="1">Uncharacterized protein</fullName>
    </submittedName>
</protein>
<name>A0A521FQ51_9SPHI</name>
<organism evidence="1 2">
    <name type="scientific">Pedobacter westerhofensis</name>
    <dbReference type="NCBI Taxonomy" id="425512"/>
    <lineage>
        <taxon>Bacteria</taxon>
        <taxon>Pseudomonadati</taxon>
        <taxon>Bacteroidota</taxon>
        <taxon>Sphingobacteriia</taxon>
        <taxon>Sphingobacteriales</taxon>
        <taxon>Sphingobacteriaceae</taxon>
        <taxon>Pedobacter</taxon>
    </lineage>
</organism>
<dbReference type="Pfam" id="PF19781">
    <property type="entry name" value="DUF6266"/>
    <property type="match status" value="1"/>
</dbReference>